<dbReference type="Pfam" id="PF00041">
    <property type="entry name" value="fn3"/>
    <property type="match status" value="3"/>
</dbReference>
<evidence type="ECO:0000313" key="3">
    <source>
        <dbReference type="Proteomes" id="UP001152795"/>
    </source>
</evidence>
<dbReference type="PANTHER" id="PTHR46708:SF2">
    <property type="entry name" value="FIBRONECTIN TYPE-III DOMAIN-CONTAINING PROTEIN"/>
    <property type="match status" value="1"/>
</dbReference>
<feature type="non-terminal residue" evidence="2">
    <location>
        <position position="501"/>
    </location>
</feature>
<dbReference type="EMBL" id="CACRXK020005335">
    <property type="protein sequence ID" value="CAB4005860.1"/>
    <property type="molecule type" value="Genomic_DNA"/>
</dbReference>
<accession>A0A6S7HRH6</accession>
<evidence type="ECO:0000256" key="1">
    <source>
        <dbReference type="ARBA" id="ARBA00022737"/>
    </source>
</evidence>
<dbReference type="PROSITE" id="PS50853">
    <property type="entry name" value="FN3"/>
    <property type="match status" value="3"/>
</dbReference>
<dbReference type="PANTHER" id="PTHR46708">
    <property type="entry name" value="TENASCIN"/>
    <property type="match status" value="1"/>
</dbReference>
<dbReference type="InterPro" id="IPR003961">
    <property type="entry name" value="FN3_dom"/>
</dbReference>
<comment type="caution">
    <text evidence="2">The sequence shown here is derived from an EMBL/GenBank/DDBJ whole genome shotgun (WGS) entry which is preliminary data.</text>
</comment>
<gene>
    <name evidence="2" type="ORF">PACLA_8A044754</name>
</gene>
<dbReference type="SMART" id="SM00060">
    <property type="entry name" value="FN3"/>
    <property type="match status" value="3"/>
</dbReference>
<reference evidence="2" key="1">
    <citation type="submission" date="2020-04" db="EMBL/GenBank/DDBJ databases">
        <authorList>
            <person name="Alioto T."/>
            <person name="Alioto T."/>
            <person name="Gomez Garrido J."/>
        </authorList>
    </citation>
    <scope>NUCLEOTIDE SEQUENCE</scope>
    <source>
        <strain evidence="2">A484AB</strain>
    </source>
</reference>
<evidence type="ECO:0000313" key="2">
    <source>
        <dbReference type="EMBL" id="CAB4005860.1"/>
    </source>
</evidence>
<dbReference type="InterPro" id="IPR036116">
    <property type="entry name" value="FN3_sf"/>
</dbReference>
<dbReference type="Proteomes" id="UP001152795">
    <property type="component" value="Unassembled WGS sequence"/>
</dbReference>
<dbReference type="InterPro" id="IPR050991">
    <property type="entry name" value="ECM_Regulatory_Proteins"/>
</dbReference>
<dbReference type="AlphaFoldDB" id="A0A6S7HRH6"/>
<dbReference type="OrthoDB" id="443915at2759"/>
<proteinExistence type="predicted"/>
<sequence>LLPDKPSKLTVTNSLGKALLPDKPSKLTVINITSESAGISWEDPANGGNNGLTGFRIKLMKSNTVILNTTIDKVNKYEIDNLTPNTTYKISVAAGNQKGFGEETITSFTTFGKALLPDKPSKLTVISITSESAGISWEDPANGGNNNLTGFWIKLSKDNTLILNITINKVNKYEIDNLTPNTTYEISVAAGNQKGFGEETITSFTTFGKALLPDKPSKLTVISITSESAGISWEDPANGGNNDLTGFWIKLTKNNTLILNTTIDKVNKYKIHNLNSNTTYEIFVAAGNQNGFGEGIITSFRTTSISTLGKSTGDTDDSSDGYIAGVVTLAVVVNVVLATLAYIIYRYRQLKSAIADYLGEETSAQITTMLKGKQPLKSVIADNLGEETSAQITALLNNGEERLKSAIADNLGEETSAQVTALLNNGEERLKSIIADNLGEEPSTDVTVLADNGRKVSKDINDNNPVQKQVPKVLFKKGQHCLIHKDDDHCEKVELLDIGYV</sequence>
<keyword evidence="3" id="KW-1185">Reference proteome</keyword>
<dbReference type="InterPro" id="IPR013783">
    <property type="entry name" value="Ig-like_fold"/>
</dbReference>
<organism evidence="2 3">
    <name type="scientific">Paramuricea clavata</name>
    <name type="common">Red gorgonian</name>
    <name type="synonym">Violescent sea-whip</name>
    <dbReference type="NCBI Taxonomy" id="317549"/>
    <lineage>
        <taxon>Eukaryota</taxon>
        <taxon>Metazoa</taxon>
        <taxon>Cnidaria</taxon>
        <taxon>Anthozoa</taxon>
        <taxon>Octocorallia</taxon>
        <taxon>Malacalcyonacea</taxon>
        <taxon>Plexauridae</taxon>
        <taxon>Paramuricea</taxon>
    </lineage>
</organism>
<name>A0A6S7HRH6_PARCT</name>
<dbReference type="SUPFAM" id="SSF49265">
    <property type="entry name" value="Fibronectin type III"/>
    <property type="match status" value="2"/>
</dbReference>
<dbReference type="CDD" id="cd00063">
    <property type="entry name" value="FN3"/>
    <property type="match status" value="3"/>
</dbReference>
<keyword evidence="1" id="KW-0677">Repeat</keyword>
<protein>
    <submittedName>
        <fullName evidence="2">Twitchin-like isoform X7</fullName>
    </submittedName>
</protein>
<dbReference type="Gene3D" id="2.60.40.10">
    <property type="entry name" value="Immunoglobulins"/>
    <property type="match status" value="3"/>
</dbReference>